<feature type="transmembrane region" description="Helical" evidence="1">
    <location>
        <begin position="106"/>
        <end position="126"/>
    </location>
</feature>
<reference evidence="2" key="2">
    <citation type="submission" date="2019-06" db="EMBL/GenBank/DDBJ databases">
        <title>Genomics analysis of Aphanomyces spp. identifies a new class of oomycete effector associated with host adaptation.</title>
        <authorList>
            <person name="Gaulin E."/>
        </authorList>
    </citation>
    <scope>NUCLEOTIDE SEQUENCE</scope>
    <source>
        <strain evidence="2">CBS 578.67</strain>
    </source>
</reference>
<dbReference type="EMBL" id="VJMH01005283">
    <property type="protein sequence ID" value="KAF0697877.1"/>
    <property type="molecule type" value="Genomic_DNA"/>
</dbReference>
<dbReference type="GO" id="GO:0005227">
    <property type="term" value="F:calcium-activated cation channel activity"/>
    <property type="evidence" value="ECO:0007669"/>
    <property type="project" value="InterPro"/>
</dbReference>
<feature type="transmembrane region" description="Helical" evidence="1">
    <location>
        <begin position="793"/>
        <end position="826"/>
    </location>
</feature>
<organism evidence="3 4">
    <name type="scientific">Aphanomyces stellatus</name>
    <dbReference type="NCBI Taxonomy" id="120398"/>
    <lineage>
        <taxon>Eukaryota</taxon>
        <taxon>Sar</taxon>
        <taxon>Stramenopiles</taxon>
        <taxon>Oomycota</taxon>
        <taxon>Saprolegniomycetes</taxon>
        <taxon>Saprolegniales</taxon>
        <taxon>Verrucalvaceae</taxon>
        <taxon>Aphanomyces</taxon>
    </lineage>
</organism>
<feature type="transmembrane region" description="Helical" evidence="1">
    <location>
        <begin position="647"/>
        <end position="671"/>
    </location>
</feature>
<proteinExistence type="predicted"/>
<feature type="transmembrane region" description="Helical" evidence="1">
    <location>
        <begin position="683"/>
        <end position="709"/>
    </location>
</feature>
<keyword evidence="1" id="KW-0812">Transmembrane</keyword>
<feature type="transmembrane region" description="Helical" evidence="1">
    <location>
        <begin position="729"/>
        <end position="747"/>
    </location>
</feature>
<evidence type="ECO:0000313" key="2">
    <source>
        <dbReference type="EMBL" id="KAF0697877.1"/>
    </source>
</evidence>
<feature type="transmembrane region" description="Helical" evidence="1">
    <location>
        <begin position="182"/>
        <end position="207"/>
    </location>
</feature>
<evidence type="ECO:0000313" key="3">
    <source>
        <dbReference type="EMBL" id="VFT88321.1"/>
    </source>
</evidence>
<dbReference type="AlphaFoldDB" id="A0A485KTG1"/>
<feature type="transmembrane region" description="Helical" evidence="1">
    <location>
        <begin position="973"/>
        <end position="993"/>
    </location>
</feature>
<feature type="transmembrane region" description="Helical" evidence="1">
    <location>
        <begin position="463"/>
        <end position="482"/>
    </location>
</feature>
<feature type="transmembrane region" description="Helical" evidence="1">
    <location>
        <begin position="945"/>
        <end position="966"/>
    </location>
</feature>
<evidence type="ECO:0000313" key="4">
    <source>
        <dbReference type="Proteomes" id="UP000332933"/>
    </source>
</evidence>
<dbReference type="PANTHER" id="PTHR13018:SF135">
    <property type="entry name" value="CSC1_OSCA1-LIKE 7TM REGION DOMAIN-CONTAINING PROTEIN"/>
    <property type="match status" value="1"/>
</dbReference>
<evidence type="ECO:0000256" key="1">
    <source>
        <dbReference type="SAM" id="Phobius"/>
    </source>
</evidence>
<protein>
    <submittedName>
        <fullName evidence="3">Aste57867_11460 protein</fullName>
    </submittedName>
</protein>
<reference evidence="3 4" key="1">
    <citation type="submission" date="2019-03" db="EMBL/GenBank/DDBJ databases">
        <authorList>
            <person name="Gaulin E."/>
            <person name="Dumas B."/>
        </authorList>
    </citation>
    <scope>NUCLEOTIDE SEQUENCE [LARGE SCALE GENOMIC DNA]</scope>
    <source>
        <strain evidence="3">CBS 568.67</strain>
    </source>
</reference>
<dbReference type="OrthoDB" id="192629at2759"/>
<keyword evidence="4" id="KW-1185">Reference proteome</keyword>
<dbReference type="EMBL" id="CAADRA010005304">
    <property type="protein sequence ID" value="VFT88321.1"/>
    <property type="molecule type" value="Genomic_DNA"/>
</dbReference>
<dbReference type="GO" id="GO:0005886">
    <property type="term" value="C:plasma membrane"/>
    <property type="evidence" value="ECO:0007669"/>
    <property type="project" value="TreeGrafter"/>
</dbReference>
<dbReference type="PANTHER" id="PTHR13018">
    <property type="entry name" value="PROBABLE MEMBRANE PROTEIN DUF221-RELATED"/>
    <property type="match status" value="1"/>
</dbReference>
<dbReference type="InterPro" id="IPR045122">
    <property type="entry name" value="Csc1-like"/>
</dbReference>
<accession>A0A485KTG1</accession>
<gene>
    <name evidence="3" type="primary">Aste57867_11460</name>
    <name evidence="2" type="ORF">As57867_011417</name>
    <name evidence="3" type="ORF">ASTE57867_11460</name>
</gene>
<dbReference type="Proteomes" id="UP000332933">
    <property type="component" value="Unassembled WGS sequence"/>
</dbReference>
<sequence>MDARHLVAGLGFVFLAKRLFCVGVVSSRRVFRLLLQVESMPKVTPLDGSQVATAPLTRSAMVKAAKDLARAERLGAGQTYSQVTLATIGNLGVGIRLYFMLTKYCAGVFLLMSLCAAPAAVLHYYGHGVTSTTKDPLNLNYVSLANEGISQEYVPTNCTYNGGTMDCSLRTIDTPITTNPKIAAYIATGCDCAYSLVFVVFTIVFAARCHDIVAQHGRENITPAKYSVYVRGFPRDATEDEICAHFSTRYDPTTPEEHYPLWLGCFGRRRAAKKRLDKTASVDPPAPLAPVENLDHVDGNSLYLNSWVAQVSVAHPVGGFLRLFLAMENITQEIGRLEASLVEYRKQPVRFKTKLPKVEARLALLQAKLTKKTDRMKAFKTHGDQRLRECECAFVVFNHVESQRRCLNDYRTSASSWKRAWQPRGLRFRGTFPLKVIQAPEPSNIIWENLETTPTARFLRRSLTNFITFILLIVSCAIISLAQGAQKKFNTPGPDNLCDKILDVYQGPNFTSSNDTAWSLAWNASQTCPQSKSYAIAYVNHSAAPFASSILPWNAADEHANLTRCISPCYDTNATCGTLPCFSTDRNRTSDDDPCEAYPPESILVCYCKPKLEWYIQTQGVYHGPTALWTTELPCRDYITAFVTKNALLVAAACTVIFVNTALRSIFYAFATLERHSSESNKAAAVVVKLFFAQWINTAVIVLVVNAQLGNTAMFSSLLSGTLTDMQRAWYTSVGAGITLTMIINVVTPHIGPLLSTYVLLPLTRFVSMWSTVTQPDMTALFANPDFDISVRYPVVLNTLFVTFMYAGGIPALLPIGAVSCGLNYAIDKLMLMRLYRVRTAYDESLGALALQLFPYMLLLHLGFSAWAYGVTNVLQSDVLSVSTLAKGVSSALASVGQAANVTDALPVEDPTEQAQAFIQAKIEVIRDPFLASLMQGVLKAYVKIIRINTFPVFFLFVCVLLWMLLHRLLDPIFHYTLGLLLRGAGGACGGLARAVCRCCCRRRHRGGIYPSGELIFPGFTSERPIEDKGLMERPRRTWEAMAAHVKTYAIETNPKYAVS</sequence>
<keyword evidence="1" id="KW-1133">Transmembrane helix</keyword>
<name>A0A485KTG1_9STRA</name>
<keyword evidence="1" id="KW-0472">Membrane</keyword>